<organism evidence="2 3">
    <name type="scientific">Oryza sativa subsp. japonica</name>
    <name type="common">Rice</name>
    <dbReference type="NCBI Taxonomy" id="39947"/>
    <lineage>
        <taxon>Eukaryota</taxon>
        <taxon>Viridiplantae</taxon>
        <taxon>Streptophyta</taxon>
        <taxon>Embryophyta</taxon>
        <taxon>Tracheophyta</taxon>
        <taxon>Spermatophyta</taxon>
        <taxon>Magnoliopsida</taxon>
        <taxon>Liliopsida</taxon>
        <taxon>Poales</taxon>
        <taxon>Poaceae</taxon>
        <taxon>BOP clade</taxon>
        <taxon>Oryzoideae</taxon>
        <taxon>Oryzeae</taxon>
        <taxon>Oryzinae</taxon>
        <taxon>Oryza</taxon>
        <taxon>Oryza sativa</taxon>
    </lineage>
</organism>
<evidence type="ECO:0000313" key="2">
    <source>
        <dbReference type="EMBL" id="BAH91728.1"/>
    </source>
</evidence>
<gene>
    <name evidence="2" type="ordered locus">Os02g0528550</name>
</gene>
<dbReference type="KEGG" id="dosa:Os02g0528550"/>
<sequence>MLIAGVIGFDVGFVNDAEGGEVEVVGSGYAAGAGEVEGFTIEGAVMGVGRGFKGHLHGNLHSGYQKHSPCTPFQILQSQAIAHKRNHWWHGTYPCMRTSGPNATSQSSLSSAYLRRLR</sequence>
<evidence type="ECO:0000313" key="3">
    <source>
        <dbReference type="Proteomes" id="UP000000763"/>
    </source>
</evidence>
<name>C7IYL9_ORYSJ</name>
<protein>
    <submittedName>
        <fullName evidence="2">Os02g0528550 protein</fullName>
    </submittedName>
</protein>
<evidence type="ECO:0000256" key="1">
    <source>
        <dbReference type="SAM" id="MobiDB-lite"/>
    </source>
</evidence>
<dbReference type="AlphaFoldDB" id="C7IYL9"/>
<dbReference type="EMBL" id="AP008208">
    <property type="protein sequence ID" value="BAH91728.1"/>
    <property type="molecule type" value="Genomic_DNA"/>
</dbReference>
<feature type="region of interest" description="Disordered" evidence="1">
    <location>
        <begin position="99"/>
        <end position="118"/>
    </location>
</feature>
<feature type="compositionally biased region" description="Low complexity" evidence="1">
    <location>
        <begin position="105"/>
        <end position="118"/>
    </location>
</feature>
<reference evidence="3" key="2">
    <citation type="journal article" date="2008" name="Nucleic Acids Res.">
        <title>The rice annotation project database (RAP-DB): 2008 update.</title>
        <authorList>
            <consortium name="The rice annotation project (RAP)"/>
        </authorList>
    </citation>
    <scope>GENOME REANNOTATION</scope>
    <source>
        <strain evidence="3">cv. Nipponbare</strain>
    </source>
</reference>
<dbReference type="Proteomes" id="UP000000763">
    <property type="component" value="Chromosome 2"/>
</dbReference>
<proteinExistence type="predicted"/>
<reference evidence="2 3" key="1">
    <citation type="journal article" date="2005" name="Nature">
        <title>The map-based sequence of the rice genome.</title>
        <authorList>
            <consortium name="International rice genome sequencing project (IRGSP)"/>
            <person name="Matsumoto T."/>
            <person name="Wu J."/>
            <person name="Kanamori H."/>
            <person name="Katayose Y."/>
            <person name="Fujisawa M."/>
            <person name="Namiki N."/>
            <person name="Mizuno H."/>
            <person name="Yamamoto K."/>
            <person name="Antonio B.A."/>
            <person name="Baba T."/>
            <person name="Sakata K."/>
            <person name="Nagamura Y."/>
            <person name="Aoki H."/>
            <person name="Arikawa K."/>
            <person name="Arita K."/>
            <person name="Bito T."/>
            <person name="Chiden Y."/>
            <person name="Fujitsuka N."/>
            <person name="Fukunaka R."/>
            <person name="Hamada M."/>
            <person name="Harada C."/>
            <person name="Hayashi A."/>
            <person name="Hijishita S."/>
            <person name="Honda M."/>
            <person name="Hosokawa S."/>
            <person name="Ichikawa Y."/>
            <person name="Idonuma A."/>
            <person name="Iijima M."/>
            <person name="Ikeda M."/>
            <person name="Ikeno M."/>
            <person name="Ito K."/>
            <person name="Ito S."/>
            <person name="Ito T."/>
            <person name="Ito Y."/>
            <person name="Ito Y."/>
            <person name="Iwabuchi A."/>
            <person name="Kamiya K."/>
            <person name="Karasawa W."/>
            <person name="Kurita K."/>
            <person name="Katagiri S."/>
            <person name="Kikuta A."/>
            <person name="Kobayashi H."/>
            <person name="Kobayashi N."/>
            <person name="Machita K."/>
            <person name="Maehara T."/>
            <person name="Masukawa M."/>
            <person name="Mizubayashi T."/>
            <person name="Mukai Y."/>
            <person name="Nagasaki H."/>
            <person name="Nagata Y."/>
            <person name="Naito S."/>
            <person name="Nakashima M."/>
            <person name="Nakama Y."/>
            <person name="Nakamichi Y."/>
            <person name="Nakamura M."/>
            <person name="Meguro A."/>
            <person name="Negishi M."/>
            <person name="Ohta I."/>
            <person name="Ohta T."/>
            <person name="Okamoto M."/>
            <person name="Ono N."/>
            <person name="Saji S."/>
            <person name="Sakaguchi M."/>
            <person name="Sakai K."/>
            <person name="Shibata M."/>
            <person name="Shimokawa T."/>
            <person name="Song J."/>
            <person name="Takazaki Y."/>
            <person name="Terasawa K."/>
            <person name="Tsugane M."/>
            <person name="Tsuji K."/>
            <person name="Ueda S."/>
            <person name="Waki K."/>
            <person name="Yamagata H."/>
            <person name="Yamamoto M."/>
            <person name="Yamamoto S."/>
            <person name="Yamane H."/>
            <person name="Yoshiki S."/>
            <person name="Yoshihara R."/>
            <person name="Yukawa K."/>
            <person name="Zhong H."/>
            <person name="Yano M."/>
            <person name="Yuan Q."/>
            <person name="Ouyang S."/>
            <person name="Liu J."/>
            <person name="Jones K.M."/>
            <person name="Gansberger K."/>
            <person name="Moffat K."/>
            <person name="Hill J."/>
            <person name="Bera J."/>
            <person name="Fadrosh D."/>
            <person name="Jin S."/>
            <person name="Johri S."/>
            <person name="Kim M."/>
            <person name="Overton L."/>
            <person name="Reardon M."/>
            <person name="Tsitrin T."/>
            <person name="Vuong H."/>
            <person name="Weaver B."/>
            <person name="Ciecko A."/>
            <person name="Tallon L."/>
            <person name="Jackson J."/>
            <person name="Pai G."/>
            <person name="Aken S.V."/>
            <person name="Utterback T."/>
            <person name="Reidmuller S."/>
            <person name="Feldblyum T."/>
            <person name="Hsiao J."/>
            <person name="Zismann V."/>
            <person name="Iobst S."/>
            <person name="de Vazeille A.R."/>
            <person name="Buell C.R."/>
            <person name="Ying K."/>
            <person name="Li Y."/>
            <person name="Lu T."/>
            <person name="Huang Y."/>
            <person name="Zhao Q."/>
            <person name="Feng Q."/>
            <person name="Zhang L."/>
            <person name="Zhu J."/>
            <person name="Weng Q."/>
            <person name="Mu J."/>
            <person name="Lu Y."/>
            <person name="Fan D."/>
            <person name="Liu Y."/>
            <person name="Guan J."/>
            <person name="Zhang Y."/>
            <person name="Yu S."/>
            <person name="Liu X."/>
            <person name="Zhang Y."/>
            <person name="Hong G."/>
            <person name="Han B."/>
            <person name="Choisne N."/>
            <person name="Demange N."/>
            <person name="Orjeda G."/>
            <person name="Samain S."/>
            <person name="Cattolico L."/>
            <person name="Pelletier E."/>
            <person name="Couloux A."/>
            <person name="Segurens B."/>
            <person name="Wincker P."/>
            <person name="D'Hont A."/>
            <person name="Scarpelli C."/>
            <person name="Weissenbach J."/>
            <person name="Salanoubat M."/>
            <person name="Quetier F."/>
            <person name="Yu Y."/>
            <person name="Kim H.R."/>
            <person name="Rambo T."/>
            <person name="Currie J."/>
            <person name="Collura K."/>
            <person name="Luo M."/>
            <person name="Yang T."/>
            <person name="Ammiraju J.S.S."/>
            <person name="Engler F."/>
            <person name="Soderlund C."/>
            <person name="Wing R.A."/>
            <person name="Palmer L.E."/>
            <person name="de la Bastide M."/>
            <person name="Spiegel L."/>
            <person name="Nascimento L."/>
            <person name="Zutavern T."/>
            <person name="O'Shaughnessy A."/>
            <person name="Dike S."/>
            <person name="Dedhia N."/>
            <person name="Preston R."/>
            <person name="Balija V."/>
            <person name="McCombie W.R."/>
            <person name="Chow T."/>
            <person name="Chen H."/>
            <person name="Chung M."/>
            <person name="Chen C."/>
            <person name="Shaw J."/>
            <person name="Wu H."/>
            <person name="Hsiao K."/>
            <person name="Chao Y."/>
            <person name="Chu M."/>
            <person name="Cheng C."/>
            <person name="Hour A."/>
            <person name="Lee P."/>
            <person name="Lin S."/>
            <person name="Lin Y."/>
            <person name="Liou J."/>
            <person name="Liu S."/>
            <person name="Hsing Y."/>
            <person name="Raghuvanshi S."/>
            <person name="Mohanty A."/>
            <person name="Bharti A.K."/>
            <person name="Gaur A."/>
            <person name="Gupta V."/>
            <person name="Kumar D."/>
            <person name="Ravi V."/>
            <person name="Vij S."/>
            <person name="Kapur A."/>
            <person name="Khurana P."/>
            <person name="Khurana P."/>
            <person name="Khurana J.P."/>
            <person name="Tyagi A.K."/>
            <person name="Gaikwad K."/>
            <person name="Singh A."/>
            <person name="Dalal V."/>
            <person name="Srivastava S."/>
            <person name="Dixit A."/>
            <person name="Pal A.K."/>
            <person name="Ghazi I.A."/>
            <person name="Yadav M."/>
            <person name="Pandit A."/>
            <person name="Bhargava A."/>
            <person name="Sureshbabu K."/>
            <person name="Batra K."/>
            <person name="Sharma T.R."/>
            <person name="Mohapatra T."/>
            <person name="Singh N.K."/>
            <person name="Messing J."/>
            <person name="Nelson A.B."/>
            <person name="Fuks G."/>
            <person name="Kavchok S."/>
            <person name="Keizer G."/>
            <person name="Linton E."/>
            <person name="Llaca V."/>
            <person name="Song R."/>
            <person name="Tanyolac B."/>
            <person name="Young S."/>
            <person name="Ho-Il K."/>
            <person name="Hahn J.H."/>
            <person name="Sangsakoo G."/>
            <person name="Vanavichit A."/>
            <person name="de Mattos Luiz.A.T."/>
            <person name="Zimmer P.D."/>
            <person name="Malone G."/>
            <person name="Dellagostin O."/>
            <person name="de Oliveira A.C."/>
            <person name="Bevan M."/>
            <person name="Bancroft I."/>
            <person name="Minx P."/>
            <person name="Cordum H."/>
            <person name="Wilson R."/>
            <person name="Cheng Z."/>
            <person name="Jin W."/>
            <person name="Jiang J."/>
            <person name="Leong S.A."/>
            <person name="Iwama H."/>
            <person name="Gojobori T."/>
            <person name="Itoh T."/>
            <person name="Niimura Y."/>
            <person name="Fujii Y."/>
            <person name="Habara T."/>
            <person name="Sakai H."/>
            <person name="Sato Y."/>
            <person name="Wilson G."/>
            <person name="Kumar K."/>
            <person name="McCouch S."/>
            <person name="Juretic N."/>
            <person name="Hoen D."/>
            <person name="Wright S."/>
            <person name="Bruskiewich R."/>
            <person name="Bureau T."/>
            <person name="Miyao A."/>
            <person name="Hirochika H."/>
            <person name="Nishikawa T."/>
            <person name="Kadowaki K."/>
            <person name="Sugiura M."/>
            <person name="Burr B."/>
            <person name="Sasaki T."/>
        </authorList>
    </citation>
    <scope>NUCLEOTIDE SEQUENCE [LARGE SCALE GENOMIC DNA]</scope>
    <source>
        <strain evidence="3">cv. Nipponbare</strain>
    </source>
</reference>
<accession>C7IYL9</accession>